<sequence length="851" mass="94412">MNNIDMLRWVLAGIGIFLVVLLYWFGRADKRNYRKREKPSQNSQPTEPYLSAEALSLDLDASQREEISREIQSSPMTEGVFDKVDEFYAEVADNPARHDEVAVMQETYAESNTFEDSEIPSFSATSESTVTPAQASKATKIAEKTNKQEAKPEVDSFTNVPAWLQSSNKEETSKSTQTKKQTSTRHTDTIGLFQNDARNPSIVPSLPQDNLDSVTIDSEQPSGTHNRQNELEQGKGQEQSHTQEESADRNQKELKARMPTGMPENYSEKIRQAVAAVTNIERSDEESVPENRNVFDKLPRTTKRDLGLQEDNVFSNERQVEAAKETILETEKIIGNELQHSDESELTNDLMVDKDLMVDENSLSSKALSSESEETSEAVPQQNKTQPEKEVENEPESSVTDSSVQRSHQQTIQAQEASKQQVKDVQKEKETEYEPHSTVPDSSIQKKHEQVSVSSAEEEQQQKNEQASVSSAEEEQQQASALLHGDIAKGKSTAVGGQSVFYASSDNDSESVASSSSQEMQTTTNKSDSKDAETEQKNEKGFSSNDLESDEKPAPTIKDNTVVRIDPSRFRKSNSTQQSHVKKPTMDSVSTSSFSEDQQPSVPTTSVEASQEKDPQTLASTTKSENVSESEEAGSIQLGEEKESENSSNTLPELSSQNDADAVHDTQESINSNSSPSADEAKVSPKPLNKISKESGPSTRKRVSGFDRDNPEAELVSFYLINNDQPYQSKELISLAIEHGLEFDDGGILSMAQDTGFAKDYVFRLSSIDINYPISQSDDSSEGIHTLCFKLLQGKKIVGRLNTLDSMLRLAKRIESELGGALYDVGYCPITDLMISHLRRQVQENDVKNCQ</sequence>
<feature type="compositionally biased region" description="Basic and acidic residues" evidence="1">
    <location>
        <begin position="527"/>
        <end position="540"/>
    </location>
</feature>
<feature type="compositionally biased region" description="Polar residues" evidence="1">
    <location>
        <begin position="119"/>
        <end position="137"/>
    </location>
</feature>
<dbReference type="Pfam" id="PF04354">
    <property type="entry name" value="ZipA_C"/>
    <property type="match status" value="1"/>
</dbReference>
<feature type="compositionally biased region" description="Low complexity" evidence="1">
    <location>
        <begin position="503"/>
        <end position="517"/>
    </location>
</feature>
<feature type="region of interest" description="Disordered" evidence="1">
    <location>
        <begin position="357"/>
        <end position="485"/>
    </location>
</feature>
<dbReference type="Gene3D" id="3.30.1400.10">
    <property type="entry name" value="ZipA, C-terminal FtsZ-binding domain"/>
    <property type="match status" value="1"/>
</dbReference>
<evidence type="ECO:0000259" key="3">
    <source>
        <dbReference type="Pfam" id="PF04354"/>
    </source>
</evidence>
<feature type="compositionally biased region" description="Basic and acidic residues" evidence="1">
    <location>
        <begin position="241"/>
        <end position="251"/>
    </location>
</feature>
<feature type="compositionally biased region" description="Polar residues" evidence="1">
    <location>
        <begin position="396"/>
        <end position="418"/>
    </location>
</feature>
<feature type="region of interest" description="Disordered" evidence="1">
    <location>
        <begin position="34"/>
        <end position="55"/>
    </location>
</feature>
<feature type="compositionally biased region" description="Basic and acidic residues" evidence="1">
    <location>
        <begin position="140"/>
        <end position="154"/>
    </location>
</feature>
<protein>
    <recommendedName>
        <fullName evidence="3">ZipA C-terminal FtsZ-binding domain-containing protein</fullName>
    </recommendedName>
</protein>
<evidence type="ECO:0000256" key="2">
    <source>
        <dbReference type="SAM" id="Phobius"/>
    </source>
</evidence>
<feature type="domain" description="ZipA C-terminal FtsZ-binding" evidence="3">
    <location>
        <begin position="716"/>
        <end position="841"/>
    </location>
</feature>
<accession>A0A3B0Y333</accession>
<name>A0A3B0Y333_9ZZZZ</name>
<dbReference type="AlphaFoldDB" id="A0A3B0Y333"/>
<feature type="compositionally biased region" description="Basic and acidic residues" evidence="1">
    <location>
        <begin position="421"/>
        <end position="435"/>
    </location>
</feature>
<keyword evidence="2" id="KW-0812">Transmembrane</keyword>
<feature type="compositionally biased region" description="Low complexity" evidence="1">
    <location>
        <begin position="463"/>
        <end position="481"/>
    </location>
</feature>
<dbReference type="EMBL" id="UOFL01000017">
    <property type="protein sequence ID" value="VAW71310.1"/>
    <property type="molecule type" value="Genomic_DNA"/>
</dbReference>
<keyword evidence="2" id="KW-0472">Membrane</keyword>
<feature type="compositionally biased region" description="Polar residues" evidence="1">
    <location>
        <begin position="668"/>
        <end position="677"/>
    </location>
</feature>
<dbReference type="InterPro" id="IPR007449">
    <property type="entry name" value="ZipA_FtsZ-bd_C"/>
</dbReference>
<reference evidence="4" key="1">
    <citation type="submission" date="2018-06" db="EMBL/GenBank/DDBJ databases">
        <authorList>
            <person name="Zhirakovskaya E."/>
        </authorList>
    </citation>
    <scope>NUCLEOTIDE SEQUENCE</scope>
</reference>
<feature type="compositionally biased region" description="Low complexity" evidence="1">
    <location>
        <begin position="360"/>
        <end position="370"/>
    </location>
</feature>
<feature type="region of interest" description="Disordered" evidence="1">
    <location>
        <begin position="501"/>
        <end position="707"/>
    </location>
</feature>
<organism evidence="4">
    <name type="scientific">hydrothermal vent metagenome</name>
    <dbReference type="NCBI Taxonomy" id="652676"/>
    <lineage>
        <taxon>unclassified sequences</taxon>
        <taxon>metagenomes</taxon>
        <taxon>ecological metagenomes</taxon>
    </lineage>
</organism>
<feature type="compositionally biased region" description="Polar residues" evidence="1">
    <location>
        <begin position="617"/>
        <end position="627"/>
    </location>
</feature>
<evidence type="ECO:0000313" key="4">
    <source>
        <dbReference type="EMBL" id="VAW71310.1"/>
    </source>
</evidence>
<evidence type="ECO:0000256" key="1">
    <source>
        <dbReference type="SAM" id="MobiDB-lite"/>
    </source>
</evidence>
<feature type="compositionally biased region" description="Polar residues" evidence="1">
    <location>
        <begin position="207"/>
        <end position="226"/>
    </location>
</feature>
<dbReference type="GO" id="GO:0090529">
    <property type="term" value="P:cell septum assembly"/>
    <property type="evidence" value="ECO:0007669"/>
    <property type="project" value="InterPro"/>
</dbReference>
<feature type="transmembrane region" description="Helical" evidence="2">
    <location>
        <begin position="6"/>
        <end position="26"/>
    </location>
</feature>
<keyword evidence="2" id="KW-1133">Transmembrane helix</keyword>
<dbReference type="InterPro" id="IPR036765">
    <property type="entry name" value="ZipA_FtsZ-bd_C_sf"/>
</dbReference>
<feature type="compositionally biased region" description="Polar residues" evidence="1">
    <location>
        <begin position="646"/>
        <end position="659"/>
    </location>
</feature>
<dbReference type="SUPFAM" id="SSF64383">
    <property type="entry name" value="Cell-division protein ZipA, C-terminal domain"/>
    <property type="match status" value="1"/>
</dbReference>
<gene>
    <name evidence="4" type="ORF">MNBD_GAMMA12-2369</name>
</gene>
<feature type="compositionally biased region" description="Polar residues" evidence="1">
    <location>
        <begin position="587"/>
        <end position="609"/>
    </location>
</feature>
<feature type="region of interest" description="Disordered" evidence="1">
    <location>
        <begin position="113"/>
        <end position="251"/>
    </location>
</feature>
<proteinExistence type="predicted"/>